<comment type="function">
    <text evidence="3">Catalyzes the phosphorylation of the 3'-hydroxyl group of dephosphocoenzyme A to form coenzyme A.</text>
</comment>
<dbReference type="InterPro" id="IPR001977">
    <property type="entry name" value="Depp_CoAkinase"/>
</dbReference>
<dbReference type="Gene3D" id="3.40.50.300">
    <property type="entry name" value="P-loop containing nucleotide triphosphate hydrolases"/>
    <property type="match status" value="1"/>
</dbReference>
<keyword evidence="1 3" id="KW-0547">Nucleotide-binding</keyword>
<dbReference type="PANTHER" id="PTHR10695:SF46">
    <property type="entry name" value="BIFUNCTIONAL COENZYME A SYNTHASE-RELATED"/>
    <property type="match status" value="1"/>
</dbReference>
<evidence type="ECO:0000313" key="6">
    <source>
        <dbReference type="Proteomes" id="UP000069771"/>
    </source>
</evidence>
<comment type="similarity">
    <text evidence="3">Belongs to the CoaE family.</text>
</comment>
<dbReference type="STRING" id="1702221.AALO17_08310"/>
<keyword evidence="3" id="KW-0173">Coenzyme A biosynthesis</keyword>
<dbReference type="InterPro" id="IPR027417">
    <property type="entry name" value="P-loop_NTPase"/>
</dbReference>
<evidence type="ECO:0000256" key="1">
    <source>
        <dbReference type="ARBA" id="ARBA00022741"/>
    </source>
</evidence>
<keyword evidence="6" id="KW-1185">Reference proteome</keyword>
<proteinExistence type="inferred from homology"/>
<dbReference type="AlphaFoldDB" id="A0A140DTI8"/>
<protein>
    <recommendedName>
        <fullName evidence="3 4">Dephospho-CoA kinase</fullName>
        <ecNumber evidence="3 4">2.7.1.24</ecNumber>
    </recommendedName>
    <alternativeName>
        <fullName evidence="3">Dephosphocoenzyme A kinase</fullName>
    </alternativeName>
</protein>
<dbReference type="SUPFAM" id="SSF52540">
    <property type="entry name" value="P-loop containing nucleoside triphosphate hydrolases"/>
    <property type="match status" value="1"/>
</dbReference>
<evidence type="ECO:0000313" key="5">
    <source>
        <dbReference type="EMBL" id="AMK53965.1"/>
    </source>
</evidence>
<dbReference type="UniPathway" id="UPA00241">
    <property type="reaction ID" value="UER00356"/>
</dbReference>
<dbReference type="PANTHER" id="PTHR10695">
    <property type="entry name" value="DEPHOSPHO-COA KINASE-RELATED"/>
    <property type="match status" value="1"/>
</dbReference>
<comment type="subcellular location">
    <subcellularLocation>
        <location evidence="3">Cytoplasm</location>
    </subcellularLocation>
</comment>
<comment type="pathway">
    <text evidence="3">Cofactor biosynthesis; coenzyme A biosynthesis; CoA from (R)-pantothenate: step 5/5.</text>
</comment>
<dbReference type="EMBL" id="CP011391">
    <property type="protein sequence ID" value="AMK53965.1"/>
    <property type="molecule type" value="Genomic_DNA"/>
</dbReference>
<name>A0A140DTI8_9FIRM</name>
<dbReference type="Proteomes" id="UP000069771">
    <property type="component" value="Chromosome"/>
</dbReference>
<organism evidence="5 6">
    <name type="scientific">Faecalibaculum rodentium</name>
    <dbReference type="NCBI Taxonomy" id="1702221"/>
    <lineage>
        <taxon>Bacteria</taxon>
        <taxon>Bacillati</taxon>
        <taxon>Bacillota</taxon>
        <taxon>Erysipelotrichia</taxon>
        <taxon>Erysipelotrichales</taxon>
        <taxon>Erysipelotrichaceae</taxon>
        <taxon>Faecalibaculum</taxon>
    </lineage>
</organism>
<dbReference type="GO" id="GO:0004140">
    <property type="term" value="F:dephospho-CoA kinase activity"/>
    <property type="evidence" value="ECO:0007669"/>
    <property type="project" value="UniProtKB-UniRule"/>
</dbReference>
<dbReference type="EC" id="2.7.1.24" evidence="3 4"/>
<keyword evidence="3" id="KW-0963">Cytoplasm</keyword>
<dbReference type="PROSITE" id="PS51219">
    <property type="entry name" value="DPCK"/>
    <property type="match status" value="1"/>
</dbReference>
<comment type="catalytic activity">
    <reaction evidence="3">
        <text>3'-dephospho-CoA + ATP = ADP + CoA + H(+)</text>
        <dbReference type="Rhea" id="RHEA:18245"/>
        <dbReference type="ChEBI" id="CHEBI:15378"/>
        <dbReference type="ChEBI" id="CHEBI:30616"/>
        <dbReference type="ChEBI" id="CHEBI:57287"/>
        <dbReference type="ChEBI" id="CHEBI:57328"/>
        <dbReference type="ChEBI" id="CHEBI:456216"/>
        <dbReference type="EC" id="2.7.1.24"/>
    </reaction>
</comment>
<evidence type="ECO:0000256" key="4">
    <source>
        <dbReference type="NCBIfam" id="TIGR00152"/>
    </source>
</evidence>
<dbReference type="HAMAP" id="MF_00376">
    <property type="entry name" value="Dephospho_CoA_kinase"/>
    <property type="match status" value="1"/>
</dbReference>
<dbReference type="GO" id="GO:0015937">
    <property type="term" value="P:coenzyme A biosynthetic process"/>
    <property type="evidence" value="ECO:0007669"/>
    <property type="project" value="UniProtKB-UniRule"/>
</dbReference>
<gene>
    <name evidence="3" type="primary">coaE</name>
    <name evidence="5" type="ORF">AALO17_08310</name>
</gene>
<feature type="binding site" evidence="3">
    <location>
        <begin position="89"/>
        <end position="94"/>
    </location>
    <ligand>
        <name>ATP</name>
        <dbReference type="ChEBI" id="CHEBI:30616"/>
    </ligand>
</feature>
<evidence type="ECO:0000256" key="3">
    <source>
        <dbReference type="HAMAP-Rule" id="MF_00376"/>
    </source>
</evidence>
<accession>A0A140DTI8</accession>
<keyword evidence="3" id="KW-0808">Transferase</keyword>
<dbReference type="NCBIfam" id="TIGR00152">
    <property type="entry name" value="dephospho-CoA kinase"/>
    <property type="match status" value="1"/>
</dbReference>
<dbReference type="KEGG" id="fro:AALO17_08310"/>
<dbReference type="CDD" id="cd02022">
    <property type="entry name" value="DPCK"/>
    <property type="match status" value="1"/>
</dbReference>
<dbReference type="Pfam" id="PF01121">
    <property type="entry name" value="CoaE"/>
    <property type="match status" value="1"/>
</dbReference>
<dbReference type="GO" id="GO:0005524">
    <property type="term" value="F:ATP binding"/>
    <property type="evidence" value="ECO:0007669"/>
    <property type="project" value="UniProtKB-UniRule"/>
</dbReference>
<evidence type="ECO:0000256" key="2">
    <source>
        <dbReference type="ARBA" id="ARBA00022840"/>
    </source>
</evidence>
<reference evidence="5 6" key="1">
    <citation type="journal article" date="2016" name="Gut Pathog.">
        <title>Whole genome sequencing of "Faecalibaculum rodentium" ALO17, isolated from C57BL/6J laboratory mouse feces.</title>
        <authorList>
            <person name="Lim S."/>
            <person name="Chang D.H."/>
            <person name="Ahn S."/>
            <person name="Kim B.C."/>
        </authorList>
    </citation>
    <scope>NUCLEOTIDE SEQUENCE [LARGE SCALE GENOMIC DNA]</scope>
    <source>
        <strain evidence="5 6">Alo17</strain>
    </source>
</reference>
<dbReference type="GO" id="GO:0005737">
    <property type="term" value="C:cytoplasm"/>
    <property type="evidence" value="ECO:0007669"/>
    <property type="project" value="UniProtKB-SubCell"/>
</dbReference>
<sequence>MCLPIPATGQESVNRIKQPGISDPRLLLVTGGQAVDAVALNRQDLPEESRYRVRRNSAAGTMPGGWKGNMEMERNRGKRHVIGLTGSMGAGKSAAAKILGGYIPVLDLDAVNAGLLEAGGEGSRLLGTYAWVPFRENGAVDRSEMAARMFADPVKRKQAEGILHPLLWNAMEDWIQDKPVCAVEVPLLFETGSADRFDSIWCVTCRESTAIDRLIRWRGFTEAGARERLQYQFPAEKKARASDVVLHNDGTLDALREQIEVALHQEGIYECVIH</sequence>
<keyword evidence="2 3" id="KW-0067">ATP-binding</keyword>
<keyword evidence="3" id="KW-0418">Kinase</keyword>